<dbReference type="EMBL" id="JAENGP010000005">
    <property type="protein sequence ID" value="MBK1780721.1"/>
    <property type="molecule type" value="Genomic_DNA"/>
</dbReference>
<keyword evidence="4" id="KW-0808">Transferase</keyword>
<evidence type="ECO:0000256" key="8">
    <source>
        <dbReference type="SAM" id="Phobius"/>
    </source>
</evidence>
<feature type="transmembrane region" description="Helical" evidence="8">
    <location>
        <begin position="7"/>
        <end position="27"/>
    </location>
</feature>
<keyword evidence="6 8" id="KW-1133">Transmembrane helix</keyword>
<feature type="transmembrane region" description="Helical" evidence="8">
    <location>
        <begin position="159"/>
        <end position="192"/>
    </location>
</feature>
<gene>
    <name evidence="10" type="ORF">JHL22_05765</name>
</gene>
<evidence type="ECO:0000256" key="4">
    <source>
        <dbReference type="ARBA" id="ARBA00022679"/>
    </source>
</evidence>
<keyword evidence="7 8" id="KW-0472">Membrane</keyword>
<evidence type="ECO:0000259" key="9">
    <source>
        <dbReference type="Pfam" id="PF02366"/>
    </source>
</evidence>
<comment type="caution">
    <text evidence="10">The sequence shown here is derived from an EMBL/GenBank/DDBJ whole genome shotgun (WGS) entry which is preliminary data.</text>
</comment>
<feature type="transmembrane region" description="Helical" evidence="8">
    <location>
        <begin position="363"/>
        <end position="381"/>
    </location>
</feature>
<evidence type="ECO:0000256" key="2">
    <source>
        <dbReference type="ARBA" id="ARBA00022475"/>
    </source>
</evidence>
<comment type="subcellular location">
    <subcellularLocation>
        <location evidence="1">Cell membrane</location>
        <topology evidence="1">Multi-pass membrane protein</topology>
    </subcellularLocation>
</comment>
<dbReference type="PANTHER" id="PTHR33908">
    <property type="entry name" value="MANNOSYLTRANSFERASE YKCB-RELATED"/>
    <property type="match status" value="1"/>
</dbReference>
<feature type="transmembrane region" description="Helical" evidence="8">
    <location>
        <begin position="114"/>
        <end position="139"/>
    </location>
</feature>
<dbReference type="PANTHER" id="PTHR33908:SF3">
    <property type="entry name" value="UNDECAPRENYL PHOSPHATE-ALPHA-4-AMINO-4-DEOXY-L-ARABINOSE ARABINOSYL TRANSFERASE"/>
    <property type="match status" value="1"/>
</dbReference>
<feature type="domain" description="ArnT-like N-terminal" evidence="9">
    <location>
        <begin position="31"/>
        <end position="235"/>
    </location>
</feature>
<feature type="transmembrane region" description="Helical" evidence="8">
    <location>
        <begin position="326"/>
        <end position="343"/>
    </location>
</feature>
<evidence type="ECO:0000256" key="7">
    <source>
        <dbReference type="ARBA" id="ARBA00023136"/>
    </source>
</evidence>
<reference evidence="10 11" key="1">
    <citation type="submission" date="2020-12" db="EMBL/GenBank/DDBJ databases">
        <authorList>
            <person name="Lu T."/>
            <person name="Wang Q."/>
            <person name="Han X."/>
        </authorList>
    </citation>
    <scope>NUCLEOTIDE SEQUENCE [LARGE SCALE GENOMIC DNA]</scope>
    <source>
        <strain evidence="10 11">WQ 585</strain>
    </source>
</reference>
<feature type="transmembrane region" description="Helical" evidence="8">
    <location>
        <begin position="266"/>
        <end position="289"/>
    </location>
</feature>
<keyword evidence="5 8" id="KW-0812">Transmembrane</keyword>
<dbReference type="RefSeq" id="WP_200234908.1">
    <property type="nucleotide sequence ID" value="NZ_JAENGP010000005.1"/>
</dbReference>
<feature type="transmembrane region" description="Helical" evidence="8">
    <location>
        <begin position="301"/>
        <end position="320"/>
    </location>
</feature>
<keyword evidence="11" id="KW-1185">Reference proteome</keyword>
<name>A0ABS1EA68_9BURK</name>
<evidence type="ECO:0000313" key="10">
    <source>
        <dbReference type="EMBL" id="MBK1780721.1"/>
    </source>
</evidence>
<feature type="transmembrane region" description="Helical" evidence="8">
    <location>
        <begin position="204"/>
        <end position="222"/>
    </location>
</feature>
<keyword evidence="2" id="KW-1003">Cell membrane</keyword>
<evidence type="ECO:0000256" key="3">
    <source>
        <dbReference type="ARBA" id="ARBA00022676"/>
    </source>
</evidence>
<evidence type="ECO:0000256" key="1">
    <source>
        <dbReference type="ARBA" id="ARBA00004651"/>
    </source>
</evidence>
<accession>A0ABS1EA68</accession>
<dbReference type="InterPro" id="IPR003342">
    <property type="entry name" value="ArnT-like_N"/>
</dbReference>
<dbReference type="InterPro" id="IPR050297">
    <property type="entry name" value="LipidA_mod_glycosyltrf_83"/>
</dbReference>
<proteinExistence type="predicted"/>
<dbReference type="Pfam" id="PF02366">
    <property type="entry name" value="PMT"/>
    <property type="match status" value="1"/>
</dbReference>
<feature type="transmembrane region" description="Helical" evidence="8">
    <location>
        <begin position="86"/>
        <end position="107"/>
    </location>
</feature>
<evidence type="ECO:0000256" key="5">
    <source>
        <dbReference type="ARBA" id="ARBA00022692"/>
    </source>
</evidence>
<keyword evidence="3" id="KW-0328">Glycosyltransferase</keyword>
<evidence type="ECO:0000313" key="11">
    <source>
        <dbReference type="Proteomes" id="UP000635316"/>
    </source>
</evidence>
<sequence length="491" mass="55588">MTRRIDLWWVVGVLLCLPLISMALMPLSDTSEPRYAEIARLMAQNGDWITPWFEPGKPFWGKPPLSFWAQAVSFRLLGVNEFAVRFPSWLSMVATVGLLLAFTRAFFDKRLAQWTAIIYSSCALVYITSGAVLTDPFLVLGTTFSMTAFMMARQFPTLFWRYGFFVGLAIGLLAKGPLALVLVVGPLLLWLLPDRGRMVYVRALPWTRGLLLTALLSLPWYVMAEIKTPGFLDYFIVGEHFLRFADPGWQGDLYGTAHEKTHGTIWWYWLQATFPWGLFGIGLLLLTLLKKGGCNTIRQAVISANISYLLAWALFTPLFFTFSGNILWTYLLPCLGAFSLLLAFGWRKWVEGSQWRCAVNTRWMAAVVPLVLVLLSLFAYVSPNHFKTEKGLIHFASQQAQAHSLVYYVDERPFSARFYSGGAAELLKINEVSAKLDNSTLPLLLAIPKKHLAEVFHELSVPVQKRYENKRYILYETRPGLAPVVLSIMAN</sequence>
<protein>
    <submittedName>
        <fullName evidence="10">Glycosyltransferase family 39 protein</fullName>
    </submittedName>
</protein>
<dbReference type="Proteomes" id="UP000635316">
    <property type="component" value="Unassembled WGS sequence"/>
</dbReference>
<organism evidence="10 11">
    <name type="scientific">Advenella mandrilli</name>
    <dbReference type="NCBI Taxonomy" id="2800330"/>
    <lineage>
        <taxon>Bacteria</taxon>
        <taxon>Pseudomonadati</taxon>
        <taxon>Pseudomonadota</taxon>
        <taxon>Betaproteobacteria</taxon>
        <taxon>Burkholderiales</taxon>
        <taxon>Alcaligenaceae</taxon>
    </lineage>
</organism>
<evidence type="ECO:0000256" key="6">
    <source>
        <dbReference type="ARBA" id="ARBA00022989"/>
    </source>
</evidence>